<feature type="chain" id="PRO_5018658315" evidence="2">
    <location>
        <begin position="30"/>
        <end position="1182"/>
    </location>
</feature>
<sequence>MTDGDAVCRLFHGALQLLQMVVLACCASSEEFGQLRPDASAALEALELSATCTDLLHRLGAVGIVSDLLCDDFPVTVRLAAARLLFVMLLRDGGGAARAADSHVRDVLSSPGPFGLLLAALTSTEAYTATAATHASVGNATKDAPPAQETWSSHNTTFTEVEAAAATLPELCLSLRLHLAACLRELANTHYARLAGDEVFDVLLRIGETDSSGDLRALCIETMHVVLRHCTPAQWASLGLRKELTALCSTQLRREGHHDALCATLCLLETLILTDAGDSAVDDASCLDARGDECDDASVCELLLALFADRALAALIGDATASAAAPSGGSRKTKAPSGRSHAGESQPRQLEQSYRPLQERQQSRAGGPSAAEAFVAGTTVACLSARCLRLLVQHAPYYRNAAFFLVQHLPSSSRLLKTSVRLATFVGAGHGGDDALHGAGRGRGSDTPTGREGGGVDEAALMLAVELAILVGLCLAQDPRARQLLAAEFCHHHLEAQQTRSALISNLNLVSLSYFAAQGGGGVSAIVDVTGRRLNTLGAVAWDTPDRPSRAAVHSLFTAQESRWNRGELQRVSPAPASRAQDAAGVAEAGAGSADAADDLSREAEAARWRGEEEEEEGVLPASLAASERQRLQRLTFIVLSYAIHYTFKFATEDAAAATQFAAALRCTADDDGLREALAPVAGKAPRYYETYMLDASGGATREEAAGPQPPMAKSFLFPSRRDRPLRGRGRHVSPAGANGAGSVGECVRDVPDGPAAELTAEEARLFLRFHRGLRLFCDLAQFYTPHPTSLLSRTAVYQATAEKGMVRRQGRREAQRTIAKILQEAQDAAVPPPRLQPQSAPQPQRRRQQQVSSLGLLGVNTRAWSINELQEEDLFYFYIPYPQLTREALQYTRRRAVTHGKRLKRVFAVTPQAAKARRWLLHDAIANIMPGVVHALSQFIQWFDAYGADAVKLPLLIYFDDDEVRGAGGGGGGGGGEGRTTPSPPAPLPRADEVALHAGNLIPLLQPIAFYLQRQGQWLTPEDRDAQSREGSASVTAVTQGGTPDTARASYASPSTSVLQGDARGTVTPVRGATTAAAPASTARKSVLMRDIERQIERLQKLDVRDVEGDPEVAGDSLLPDIAASPYGGGWAPHTAEVMGGLGRHDEDEDDEDDEDEDEADDFDELTAVTQVNHAWATQPR</sequence>
<feature type="region of interest" description="Disordered" evidence="1">
    <location>
        <begin position="322"/>
        <end position="369"/>
    </location>
</feature>
<dbReference type="GO" id="GO:0016301">
    <property type="term" value="F:kinase activity"/>
    <property type="evidence" value="ECO:0007669"/>
    <property type="project" value="UniProtKB-KW"/>
</dbReference>
<dbReference type="Proteomes" id="UP000284403">
    <property type="component" value="Unassembled WGS sequence"/>
</dbReference>
<feature type="signal peptide" evidence="2">
    <location>
        <begin position="1"/>
        <end position="29"/>
    </location>
</feature>
<keyword evidence="3" id="KW-0808">Transferase</keyword>
<keyword evidence="2" id="KW-0732">Signal</keyword>
<keyword evidence="3" id="KW-0418">Kinase</keyword>
<dbReference type="AlphaFoldDB" id="A0A3R7MKG9"/>
<dbReference type="RefSeq" id="XP_029227865.1">
    <property type="nucleotide sequence ID" value="XM_029372026.1"/>
</dbReference>
<feature type="region of interest" description="Disordered" evidence="1">
    <location>
        <begin position="827"/>
        <end position="848"/>
    </location>
</feature>
<evidence type="ECO:0000313" key="4">
    <source>
        <dbReference type="Proteomes" id="UP000284403"/>
    </source>
</evidence>
<proteinExistence type="predicted"/>
<dbReference type="GeneID" id="40318734"/>
<gene>
    <name evidence="3" type="ORF">Tco025E_05123</name>
</gene>
<keyword evidence="4" id="KW-1185">Reference proteome</keyword>
<feature type="region of interest" description="Disordered" evidence="1">
    <location>
        <begin position="567"/>
        <end position="622"/>
    </location>
</feature>
<protein>
    <submittedName>
        <fullName evidence="3">Casein kinase II, alpha chain</fullName>
    </submittedName>
</protein>
<evidence type="ECO:0000313" key="3">
    <source>
        <dbReference type="EMBL" id="RNF16622.1"/>
    </source>
</evidence>
<dbReference type="EMBL" id="MKKU01000288">
    <property type="protein sequence ID" value="RNF16622.1"/>
    <property type="molecule type" value="Genomic_DNA"/>
</dbReference>
<accession>A0A3R7MKG9</accession>
<feature type="compositionally biased region" description="Low complexity" evidence="1">
    <location>
        <begin position="580"/>
        <end position="595"/>
    </location>
</feature>
<feature type="region of interest" description="Disordered" evidence="1">
    <location>
        <begin position="434"/>
        <end position="453"/>
    </location>
</feature>
<dbReference type="OrthoDB" id="248893at2759"/>
<evidence type="ECO:0000256" key="1">
    <source>
        <dbReference type="SAM" id="MobiDB-lite"/>
    </source>
</evidence>
<feature type="region of interest" description="Disordered" evidence="1">
    <location>
        <begin position="727"/>
        <end position="746"/>
    </location>
</feature>
<feature type="region of interest" description="Disordered" evidence="1">
    <location>
        <begin position="1130"/>
        <end position="1165"/>
    </location>
</feature>
<feature type="compositionally biased region" description="Polar residues" evidence="1">
    <location>
        <begin position="1030"/>
        <end position="1044"/>
    </location>
</feature>
<comment type="caution">
    <text evidence="3">The sequence shown here is derived from an EMBL/GenBank/DDBJ whole genome shotgun (WGS) entry which is preliminary data.</text>
</comment>
<name>A0A3R7MKG9_9TRYP</name>
<evidence type="ECO:0000256" key="2">
    <source>
        <dbReference type="SAM" id="SignalP"/>
    </source>
</evidence>
<feature type="compositionally biased region" description="Acidic residues" evidence="1">
    <location>
        <begin position="1148"/>
        <end position="1165"/>
    </location>
</feature>
<feature type="compositionally biased region" description="Basic and acidic residues" evidence="1">
    <location>
        <begin position="599"/>
        <end position="611"/>
    </location>
</feature>
<organism evidence="3 4">
    <name type="scientific">Trypanosoma conorhini</name>
    <dbReference type="NCBI Taxonomy" id="83891"/>
    <lineage>
        <taxon>Eukaryota</taxon>
        <taxon>Discoba</taxon>
        <taxon>Euglenozoa</taxon>
        <taxon>Kinetoplastea</taxon>
        <taxon>Metakinetoplastina</taxon>
        <taxon>Trypanosomatida</taxon>
        <taxon>Trypanosomatidae</taxon>
        <taxon>Trypanosoma</taxon>
    </lineage>
</organism>
<reference evidence="3 4" key="1">
    <citation type="journal article" date="2018" name="BMC Genomics">
        <title>Genomic comparison of Trypanosoma conorhini and Trypanosoma rangeli to Trypanosoma cruzi strains of high and low virulence.</title>
        <authorList>
            <person name="Bradwell K.R."/>
            <person name="Koparde V.N."/>
            <person name="Matveyev A.V."/>
            <person name="Serrano M.G."/>
            <person name="Alves J.M."/>
            <person name="Parikh H."/>
            <person name="Huang B."/>
            <person name="Lee V."/>
            <person name="Espinosa-Alvarez O."/>
            <person name="Ortiz P.A."/>
            <person name="Costa-Martins A.G."/>
            <person name="Teixeira M.M."/>
            <person name="Buck G.A."/>
        </authorList>
    </citation>
    <scope>NUCLEOTIDE SEQUENCE [LARGE SCALE GENOMIC DNA]</scope>
    <source>
        <strain evidence="3 4">025E</strain>
    </source>
</reference>
<feature type="region of interest" description="Disordered" evidence="1">
    <location>
        <begin position="1022"/>
        <end position="1065"/>
    </location>
</feature>